<protein>
    <submittedName>
        <fullName evidence="5">Copper amine oxidase domain protein</fullName>
    </submittedName>
</protein>
<sequence>MNKKKISIALILFFLLISSNVFAENKLLFQEPIAPGVVRYKYQVKRSKGNAEANVIKVDLNNPHAKINTVAGGGTYTNKATVSQMANRTNAVALVNGDFFTMQLEGAPQGPSVINGETKSSPAVLNDIWSFGIDSNDKAFIELTKFVGSVTASNGRSFPIDGLNKTKYWYQPSMEYSHQNKIQLYDSFWTAKTRGDKNGGEVLLNENNVVEQISYNKGLDMSIPNGKKILQFSGSAIKFIQDNVKVGDKLGIKYNIEPNRNWKMMIGGHAVLVDNGAVKPYTRDIKFIDGVRARTAVGISQDGKTVYVVTAEGRTKRSSGLTIAELAKFMQEIGVYKAMNLDGGGSTAMAVRNLGDLNRTRATNPERNGAERRVVNGLGVYNTSKNTGLIADGKFESDLDTIVGEQVNLKLKSAWDEFLNPIDIKTRTYTISDSSNGANILNGQTYLPLTPGKFTINLQADKGDGFSKEVNVADSSSYSNLKLSTKNNIVKKGSEIKVEAIGEYKGRKINISPRVLNYSFEDLNAEVNPNNFNIKINDYGKNPKILVKLGGKTASLSLYDENTRLIKMKINDVNYTVNGQAKKMDAKPFISNSRTLVPLRFIIEAIGGDVAWDGDSRVVTVNSKGKNIILPIDSKKITVDGKEIAIDQAAIIKGDRTYVPIRFVAENLGMNVNYINESREIEISYFEEKKDLDSKNIEVNGEANNSNKNANNNSKNKSKDNRAVNNKNLETNNKVSNANQKNKSILNKKISLRGDLFMES</sequence>
<dbReference type="Pfam" id="PF07833">
    <property type="entry name" value="Cu_amine_oxidN1"/>
    <property type="match status" value="1"/>
</dbReference>
<dbReference type="Pfam" id="PF09992">
    <property type="entry name" value="NAGPA"/>
    <property type="match status" value="1"/>
</dbReference>
<feature type="compositionally biased region" description="Low complexity" evidence="1">
    <location>
        <begin position="703"/>
        <end position="715"/>
    </location>
</feature>
<feature type="region of interest" description="Disordered" evidence="1">
    <location>
        <begin position="699"/>
        <end position="742"/>
    </location>
</feature>
<evidence type="ECO:0000313" key="6">
    <source>
        <dbReference type="Proteomes" id="UP000070174"/>
    </source>
</evidence>
<dbReference type="InterPro" id="IPR012854">
    <property type="entry name" value="Cu_amine_oxidase-like_N"/>
</dbReference>
<organism evidence="5">
    <name type="scientific">Peptoniphilus harei</name>
    <dbReference type="NCBI Taxonomy" id="54005"/>
    <lineage>
        <taxon>Bacteria</taxon>
        <taxon>Bacillati</taxon>
        <taxon>Bacillota</taxon>
        <taxon>Tissierellia</taxon>
        <taxon>Tissierellales</taxon>
        <taxon>Peptoniphilaceae</taxon>
        <taxon>Peptoniphilus</taxon>
    </lineage>
</organism>
<dbReference type="InterPro" id="IPR018711">
    <property type="entry name" value="NAGPA"/>
</dbReference>
<feature type="chain" id="PRO_5007458413" evidence="2">
    <location>
        <begin position="24"/>
        <end position="760"/>
    </location>
</feature>
<evidence type="ECO:0000256" key="1">
    <source>
        <dbReference type="SAM" id="MobiDB-lite"/>
    </source>
</evidence>
<feature type="domain" description="Copper amine oxidase-like N-terminal" evidence="3">
    <location>
        <begin position="576"/>
        <end position="683"/>
    </location>
</feature>
<dbReference type="AlphaFoldDB" id="A0A133PP48"/>
<feature type="signal peptide" evidence="2">
    <location>
        <begin position="1"/>
        <end position="23"/>
    </location>
</feature>
<dbReference type="PANTHER" id="PTHR40446:SF2">
    <property type="entry name" value="N-ACETYLGLUCOSAMINE-1-PHOSPHODIESTER ALPHA-N-ACETYLGLUCOSAMINIDASE"/>
    <property type="match status" value="1"/>
</dbReference>
<dbReference type="Proteomes" id="UP000070174">
    <property type="component" value="Unassembled WGS sequence"/>
</dbReference>
<dbReference type="RefSeq" id="WP_060800057.1">
    <property type="nucleotide sequence ID" value="NZ_KQ957097.1"/>
</dbReference>
<dbReference type="PATRIC" id="fig|54005.3.peg.863"/>
<dbReference type="SUPFAM" id="SSF55383">
    <property type="entry name" value="Copper amine oxidase, domain N"/>
    <property type="match status" value="1"/>
</dbReference>
<dbReference type="EMBL" id="LRQE01000025">
    <property type="protein sequence ID" value="KXA30415.1"/>
    <property type="molecule type" value="Genomic_DNA"/>
</dbReference>
<accession>A0A133PP48</accession>
<evidence type="ECO:0000313" key="5">
    <source>
        <dbReference type="EMBL" id="KXA30415.1"/>
    </source>
</evidence>
<feature type="compositionally biased region" description="Polar residues" evidence="1">
    <location>
        <begin position="723"/>
        <end position="742"/>
    </location>
</feature>
<dbReference type="PANTHER" id="PTHR40446">
    <property type="entry name" value="N-ACETYLGLUCOSAMINE-1-PHOSPHODIESTER ALPHA-N-ACETYLGLUCOSAMINIDASE"/>
    <property type="match status" value="1"/>
</dbReference>
<dbReference type="InterPro" id="IPR036582">
    <property type="entry name" value="Mao_N_sf"/>
</dbReference>
<dbReference type="Gene3D" id="3.30.457.10">
    <property type="entry name" value="Copper amine oxidase-like, N-terminal domain"/>
    <property type="match status" value="1"/>
</dbReference>
<feature type="domain" description="Phosphodiester glycosidase" evidence="4">
    <location>
        <begin position="203"/>
        <end position="381"/>
    </location>
</feature>
<evidence type="ECO:0000256" key="2">
    <source>
        <dbReference type="SAM" id="SignalP"/>
    </source>
</evidence>
<evidence type="ECO:0000259" key="3">
    <source>
        <dbReference type="Pfam" id="PF07833"/>
    </source>
</evidence>
<evidence type="ECO:0000259" key="4">
    <source>
        <dbReference type="Pfam" id="PF09992"/>
    </source>
</evidence>
<proteinExistence type="predicted"/>
<reference evidence="5 6" key="1">
    <citation type="submission" date="2016-01" db="EMBL/GenBank/DDBJ databases">
        <authorList>
            <person name="Oliw E.H."/>
        </authorList>
    </citation>
    <scope>NUCLEOTIDE SEQUENCE [LARGE SCALE GENOMIC DNA]</scope>
    <source>
        <strain evidence="5 6">CMW7756A</strain>
    </source>
</reference>
<keyword evidence="2" id="KW-0732">Signal</keyword>
<comment type="caution">
    <text evidence="5">The sequence shown here is derived from an EMBL/GenBank/DDBJ whole genome shotgun (WGS) entry which is preliminary data.</text>
</comment>
<gene>
    <name evidence="5" type="ORF">HMPREF3229_00878</name>
</gene>
<name>A0A133PP48_9FIRM</name>